<feature type="region of interest" description="Disordered" evidence="5">
    <location>
        <begin position="1138"/>
        <end position="1157"/>
    </location>
</feature>
<accession>A0A8S3TV56</accession>
<evidence type="ECO:0000259" key="6">
    <source>
        <dbReference type="Pfam" id="PF13086"/>
    </source>
</evidence>
<feature type="compositionally biased region" description="Polar residues" evidence="5">
    <location>
        <begin position="1604"/>
        <end position="1622"/>
    </location>
</feature>
<dbReference type="GO" id="GO:0005694">
    <property type="term" value="C:chromosome"/>
    <property type="evidence" value="ECO:0007669"/>
    <property type="project" value="UniProtKB-ARBA"/>
</dbReference>
<feature type="compositionally biased region" description="Polar residues" evidence="5">
    <location>
        <begin position="1743"/>
        <end position="1754"/>
    </location>
</feature>
<evidence type="ECO:0000256" key="5">
    <source>
        <dbReference type="SAM" id="MobiDB-lite"/>
    </source>
</evidence>
<feature type="compositionally biased region" description="Basic residues" evidence="5">
    <location>
        <begin position="171"/>
        <end position="183"/>
    </location>
</feature>
<dbReference type="GO" id="GO:0005524">
    <property type="term" value="F:ATP binding"/>
    <property type="evidence" value="ECO:0007669"/>
    <property type="project" value="UniProtKB-KW"/>
</dbReference>
<dbReference type="InterPro" id="IPR027417">
    <property type="entry name" value="P-loop_NTPase"/>
</dbReference>
<reference evidence="8" key="1">
    <citation type="submission" date="2021-03" db="EMBL/GenBank/DDBJ databases">
        <authorList>
            <person name="Bekaert M."/>
        </authorList>
    </citation>
    <scope>NUCLEOTIDE SEQUENCE</scope>
</reference>
<feature type="domain" description="DNA2/NAM7 helicase-like C-terminal" evidence="7">
    <location>
        <begin position="2297"/>
        <end position="2485"/>
    </location>
</feature>
<feature type="compositionally biased region" description="Basic and acidic residues" evidence="5">
    <location>
        <begin position="1396"/>
        <end position="1419"/>
    </location>
</feature>
<dbReference type="InterPro" id="IPR047187">
    <property type="entry name" value="SF1_C_Upf1"/>
</dbReference>
<feature type="compositionally biased region" description="Polar residues" evidence="5">
    <location>
        <begin position="1295"/>
        <end position="1304"/>
    </location>
</feature>
<evidence type="ECO:0000259" key="7">
    <source>
        <dbReference type="Pfam" id="PF13087"/>
    </source>
</evidence>
<organism evidence="8 9">
    <name type="scientific">Mytilus edulis</name>
    <name type="common">Blue mussel</name>
    <dbReference type="NCBI Taxonomy" id="6550"/>
    <lineage>
        <taxon>Eukaryota</taxon>
        <taxon>Metazoa</taxon>
        <taxon>Spiralia</taxon>
        <taxon>Lophotrochozoa</taxon>
        <taxon>Mollusca</taxon>
        <taxon>Bivalvia</taxon>
        <taxon>Autobranchia</taxon>
        <taxon>Pteriomorphia</taxon>
        <taxon>Mytilida</taxon>
        <taxon>Mytiloidea</taxon>
        <taxon>Mytilidae</taxon>
        <taxon>Mytilinae</taxon>
        <taxon>Mytilus</taxon>
    </lineage>
</organism>
<keyword evidence="2" id="KW-0378">Hydrolase</keyword>
<feature type="compositionally biased region" description="Polar residues" evidence="5">
    <location>
        <begin position="281"/>
        <end position="290"/>
    </location>
</feature>
<feature type="region of interest" description="Disordered" evidence="5">
    <location>
        <begin position="1584"/>
        <end position="1622"/>
    </location>
</feature>
<evidence type="ECO:0000256" key="4">
    <source>
        <dbReference type="ARBA" id="ARBA00022840"/>
    </source>
</evidence>
<dbReference type="SUPFAM" id="SSF52540">
    <property type="entry name" value="P-loop containing nucleoside triphosphate hydrolases"/>
    <property type="match status" value="1"/>
</dbReference>
<feature type="compositionally biased region" description="Basic and acidic residues" evidence="5">
    <location>
        <begin position="1216"/>
        <end position="1229"/>
    </location>
</feature>
<keyword evidence="3" id="KW-0347">Helicase</keyword>
<feature type="compositionally biased region" description="Basic residues" evidence="5">
    <location>
        <begin position="311"/>
        <end position="325"/>
    </location>
</feature>
<feature type="domain" description="DNA2/NAM7 helicase helicase" evidence="6">
    <location>
        <begin position="2047"/>
        <end position="2289"/>
    </location>
</feature>
<feature type="compositionally biased region" description="Acidic residues" evidence="5">
    <location>
        <begin position="188"/>
        <end position="198"/>
    </location>
</feature>
<dbReference type="GO" id="GO:0016787">
    <property type="term" value="F:hydrolase activity"/>
    <property type="evidence" value="ECO:0007669"/>
    <property type="project" value="UniProtKB-KW"/>
</dbReference>
<keyword evidence="4" id="KW-0067">ATP-binding</keyword>
<name>A0A8S3TV56_MYTED</name>
<dbReference type="GO" id="GO:0004386">
    <property type="term" value="F:helicase activity"/>
    <property type="evidence" value="ECO:0007669"/>
    <property type="project" value="UniProtKB-KW"/>
</dbReference>
<proteinExistence type="predicted"/>
<dbReference type="InterPro" id="IPR041679">
    <property type="entry name" value="DNA2/NAM7-like_C"/>
</dbReference>
<feature type="region of interest" description="Disordered" evidence="5">
    <location>
        <begin position="1200"/>
        <end position="1551"/>
    </location>
</feature>
<feature type="compositionally biased region" description="Basic and acidic residues" evidence="5">
    <location>
        <begin position="1329"/>
        <end position="1345"/>
    </location>
</feature>
<dbReference type="InterPro" id="IPR041677">
    <property type="entry name" value="DNA2/NAM7_AAA_11"/>
</dbReference>
<evidence type="ECO:0000313" key="9">
    <source>
        <dbReference type="Proteomes" id="UP000683360"/>
    </source>
</evidence>
<dbReference type="CDD" id="cd18808">
    <property type="entry name" value="SF1_C_Upf1"/>
    <property type="match status" value="1"/>
</dbReference>
<dbReference type="InterPro" id="IPR045055">
    <property type="entry name" value="DNA2/NAM7-like"/>
</dbReference>
<dbReference type="GO" id="GO:0006369">
    <property type="term" value="P:termination of RNA polymerase II transcription"/>
    <property type="evidence" value="ECO:0007669"/>
    <property type="project" value="TreeGrafter"/>
</dbReference>
<feature type="compositionally biased region" description="Polar residues" evidence="5">
    <location>
        <begin position="369"/>
        <end position="383"/>
    </location>
</feature>
<dbReference type="CDD" id="cd18042">
    <property type="entry name" value="DEXXQc_SETX"/>
    <property type="match status" value="1"/>
</dbReference>
<keyword evidence="9" id="KW-1185">Reference proteome</keyword>
<dbReference type="GO" id="GO:0001147">
    <property type="term" value="F:transcription termination site sequence-specific DNA binding"/>
    <property type="evidence" value="ECO:0007669"/>
    <property type="project" value="TreeGrafter"/>
</dbReference>
<evidence type="ECO:0000256" key="2">
    <source>
        <dbReference type="ARBA" id="ARBA00022801"/>
    </source>
</evidence>
<feature type="region of interest" description="Disordered" evidence="5">
    <location>
        <begin position="1740"/>
        <end position="1767"/>
    </location>
</feature>
<dbReference type="GO" id="GO:0016604">
    <property type="term" value="C:nuclear body"/>
    <property type="evidence" value="ECO:0007669"/>
    <property type="project" value="TreeGrafter"/>
</dbReference>
<dbReference type="Proteomes" id="UP000683360">
    <property type="component" value="Unassembled WGS sequence"/>
</dbReference>
<gene>
    <name evidence="8" type="ORF">MEDL_46289</name>
</gene>
<dbReference type="Gene3D" id="3.40.50.300">
    <property type="entry name" value="P-loop containing nucleotide triphosphate hydrolases"/>
    <property type="match status" value="2"/>
</dbReference>
<feature type="compositionally biased region" description="Low complexity" evidence="5">
    <location>
        <begin position="356"/>
        <end position="368"/>
    </location>
</feature>
<dbReference type="OrthoDB" id="6513042at2759"/>
<feature type="compositionally biased region" description="Basic and acidic residues" evidence="5">
    <location>
        <begin position="1238"/>
        <end position="1271"/>
    </location>
</feature>
<keyword evidence="1" id="KW-0547">Nucleotide-binding</keyword>
<evidence type="ECO:0000256" key="1">
    <source>
        <dbReference type="ARBA" id="ARBA00022741"/>
    </source>
</evidence>
<dbReference type="PANTHER" id="PTHR10887:SF495">
    <property type="entry name" value="HELICASE SENATAXIN ISOFORM X1-RELATED"/>
    <property type="match status" value="1"/>
</dbReference>
<dbReference type="Pfam" id="PF13086">
    <property type="entry name" value="AAA_11"/>
    <property type="match status" value="1"/>
</dbReference>
<comment type="caution">
    <text evidence="8">The sequence shown here is derived from an EMBL/GenBank/DDBJ whole genome shotgun (WGS) entry which is preliminary data.</text>
</comment>
<feature type="compositionally biased region" description="Basic and acidic residues" evidence="5">
    <location>
        <begin position="1512"/>
        <end position="1534"/>
    </location>
</feature>
<dbReference type="PANTHER" id="PTHR10887">
    <property type="entry name" value="DNA2/NAM7 HELICASE FAMILY"/>
    <property type="match status" value="1"/>
</dbReference>
<sequence>MIADINDSRRNVPRASILKELGIHNFAIKQTNYCRRSNIYIESPNNLNKGAFFDNFIFHSGDHNLPIVADAPGSSNLQQWPGHKKVGNKTLFGKTGIQIRLPGSRNDNGQCNTKKRTNHVESSDDTDDTVTYHEEKNLTKNDEPKKCAGIRRNSSSASTECEVIESTAPTKKNKKIRKKKSRIKSSDDESSSESEDEEEQKKKVSKKKNSSGKASSKVIHISSETTETDDAAHLVHRDKGKRKRQLSGPFDTHSKMCSSKKLKSILEESTEDSSETKWVTLKNNSKSNNPAHKRKSGDIDHSSSSESEIMKKRKSQKKSGSKKKSNAMTPELTLKFSSDDEELPPLVRPRKRHSSDSSTRSTQSNASTVAYSHSQVKGEQMENSFPIHDPEYQNISSGNENEDSGADSDTPLKLIMLKRNSSSETKQSNNSDENESELLFSQIPTKDQGKKDTGERGRKERAFSAYTQEEDEIFVIDSDENFYSSMSQQNLTIDYNDKPDAENDEDERVSFFLDGEDDVDTIPVKIESPELPLDFDWLKKKVEARDGTKECYDMNTQVVTPIKVENVEKDNYDADTQIISDDSDEDFFEAATQIPNKNKSGMKVKNGDETGSETEDYYDVATQLPDNNIKNKSSMEKNVRLADTEKAVEDFYNAPTQLPVDNIKNKSSRVEKVHSLDTKKAMEDFYNASTQVAIIDCDDFESDDNELFQAATQVSGIKDEGSSSYDRTNKKVKKEMDKEDYYNAQTQVFNDSEKKLPIRRKSFDLDNFDEQFEKGKNSQINRRQSFNESKPERFIKRESKDLYDANTQIDRTNKHSVVQRLSDEGCVVEHIKETKVIVKKQFSTPLEAQKYLKEYNSSEDLYGDDTEEYDWQKGNKPTTKKKPVYYDANKDDTKVVGDVYDINTQIDRTKMEAKEEFDPYAAATQVVKPEVIDISDDENDTDLYNCATQAESKFEAEESSVSEVKDKKLKNSILSSGIQQISSKLSFGLPKNVMDAMSQMESQNRCNIYDMATQVQNHDENETESDQEIYAAATQFEISCDETSKTNDIYNDQTLADNVDEDSQNCYNEMTQVETPQRQSKKEARNVFNTMTQVDNTDDVCEAFDPYSAQTQGDNVQMLSSEDEIYEQATQVNLTVAVSDDEDSGKSDDDGSNQQEDNNCVYVAMLDDDVDENVNENQKDRSVSPVETNDGYIAMLDEVDEAPRPVIDTHSTSVSKSKENKTPKKDKTYVKHTMLKKVSSEEKKTMECSPKKPKTSKEKRESFQLEKEKFYSQKPSKKRDSNSPEITNDIDIVEENTSQWLSKQQKSKETEKVKRHRETKPYSAADNSLDGKIRAAKNRMVERKKQTVQPQPVKRKHLFVEGASDVSDVTLPDEKEILAKQLPLLEFPRAKGAQSKKTDKSRRGDNRSHSQSDRHERSSSKHKHRHSSSQSSGHRKERDSKDQRDKRSGDKDQKSHEKRQESHDKKKDHRSSSRSSDNKDEKSSEKFKSSEKSKERESSRRSSGKSSHRSSSQKEKDESSKKNETKKDDKDKTIMKRIPKLSETAKKEKENEIVTKSPLLATNLDSQISGDFMSKIGLSSMKITSRVRTPSREESEQRTESLMEASTSEVSISNNSPEKTTVRISMYRERDLEIASTGILETTSPAETHEKTPKSILRIVGSESKRLNVQFRIPAYSQSAENTKGGVDWDNRKARFNTHFPDGLPKLPGENENEPVIQPPVTSSVNLMKKLPLNLQAAKAKPLTTQNQNSTITYQPPPGAYSSTSQQIPVATVPTPSTYQQHRNRAAHYNNSRLSSAQQQVDRVPVPLFKQGSSPIADLSILDLNYFFVKILKWNASWFDEYEKHQTAPPDVEEAYPVSHLLDSYDSYEDYFKTLFPHLYLETWETCVRSWQEGTTSMLGKLYPCLYTESGATLVPKQTFNLLNVGDLVIVNTWDVNAWEVSAKHKAKYYPQLGFIERLVKEGKYPSDFIGLEIIVKTRFRQFKMLPDKRSSITVVCSLVSTLRHYNALSRLYKTTMVNSILTPGILRVFHNHPSVKENDLLELDNYNKSQQKAIVISTKIALEPVQQNRVVLIQGPPGTGKSYTIIGIIKNIIKKSNRTCHICLCAPSNAAVDELMKRLIDERRKMEEKSELVNIHKFRLFIGKPENIHHDVQKYTYREIVKVNQYRAGKIRSEISKLEKKKDDMEVSIQAQYKDIKLTRQEEQKVMRDVLIKSHIVCGTLNSFGNDFYTDILAPYSQNIRRSMFNCVIVDEASQATELDTLIPLQYGTTKLIMVGDPEQLPPTVLSQKSAQKSFGQSLFERFYCHFRHEDVNPVLFLDTQYRMHPKLLLFPSKFVYLGALKTDSSVEERCNIFQLKPYLLFDMQEGQEHSTQRGAIINSTEAEFTIELCEFLMSRTKLQQHQIGIIAPYQQQKKIIKEGLESMKLISIEVNTVDSFQGREKEVIILSCTRAKNVSGGIGFLANSKRMNVALTRAKTALYVVGCLSSLKRGDLAWRNLIEDAERRNVIRKITQGRYDMVFNGCLNISARLGRLFVS</sequence>
<feature type="compositionally biased region" description="Basic and acidic residues" evidence="5">
    <location>
        <begin position="447"/>
        <end position="462"/>
    </location>
</feature>
<dbReference type="Pfam" id="PF13087">
    <property type="entry name" value="AAA_12"/>
    <property type="match status" value="1"/>
</dbReference>
<dbReference type="FunFam" id="3.40.50.300:FF:000326">
    <property type="entry name" value="P-loop containing nucleoside triphosphate hydrolase"/>
    <property type="match status" value="1"/>
</dbReference>
<feature type="compositionally biased region" description="Basic and acidic residues" evidence="5">
    <location>
        <begin position="1590"/>
        <end position="1601"/>
    </location>
</feature>
<protein>
    <submittedName>
        <fullName evidence="8">Uncharacterized protein</fullName>
    </submittedName>
</protein>
<feature type="region of interest" description="Disordered" evidence="5">
    <location>
        <begin position="592"/>
        <end position="613"/>
    </location>
</feature>
<evidence type="ECO:0000256" key="3">
    <source>
        <dbReference type="ARBA" id="ARBA00022806"/>
    </source>
</evidence>
<feature type="compositionally biased region" description="Basic and acidic residues" evidence="5">
    <location>
        <begin position="1476"/>
        <end position="1500"/>
    </location>
</feature>
<feature type="region of interest" description="Disordered" evidence="5">
    <location>
        <begin position="101"/>
        <end position="464"/>
    </location>
</feature>
<dbReference type="EMBL" id="CAJPWZ010002213">
    <property type="protein sequence ID" value="CAG2233641.1"/>
    <property type="molecule type" value="Genomic_DNA"/>
</dbReference>
<evidence type="ECO:0000313" key="8">
    <source>
        <dbReference type="EMBL" id="CAG2233641.1"/>
    </source>
</evidence>
<feature type="region of interest" description="Disordered" evidence="5">
    <location>
        <begin position="863"/>
        <end position="882"/>
    </location>
</feature>
<feature type="compositionally biased region" description="Polar residues" evidence="5">
    <location>
        <begin position="419"/>
        <end position="431"/>
    </location>
</feature>
<feature type="compositionally biased region" description="Basic and acidic residues" evidence="5">
    <location>
        <begin position="1434"/>
        <end position="1465"/>
    </location>
</feature>
<feature type="compositionally biased region" description="Basic and acidic residues" evidence="5">
    <location>
        <begin position="130"/>
        <end position="146"/>
    </location>
</feature>